<reference evidence="2" key="1">
    <citation type="submission" date="2019-08" db="EMBL/GenBank/DDBJ databases">
        <authorList>
            <person name="Kucharzyk K."/>
            <person name="Murdoch R.W."/>
            <person name="Higgins S."/>
            <person name="Loffler F."/>
        </authorList>
    </citation>
    <scope>NUCLEOTIDE SEQUENCE</scope>
</reference>
<sequence length="95" mass="10278">MIGVFSGMNQTFLNLGILFFSFSFLFQVVTLPVEFNASGRALKILSNGGILNAQEVPKARKVLVAAAMTYVAAAFMSFLQLLRLLLLFGGGNNDD</sequence>
<organism evidence="2">
    <name type="scientific">bioreactor metagenome</name>
    <dbReference type="NCBI Taxonomy" id="1076179"/>
    <lineage>
        <taxon>unclassified sequences</taxon>
        <taxon>metagenomes</taxon>
        <taxon>ecological metagenomes</taxon>
    </lineage>
</organism>
<comment type="caution">
    <text evidence="2">The sequence shown here is derived from an EMBL/GenBank/DDBJ whole genome shotgun (WGS) entry which is preliminary data.</text>
</comment>
<dbReference type="Pfam" id="PF04298">
    <property type="entry name" value="Zn_peptidase_2"/>
    <property type="match status" value="1"/>
</dbReference>
<feature type="transmembrane region" description="Helical" evidence="1">
    <location>
        <begin position="62"/>
        <end position="86"/>
    </location>
</feature>
<evidence type="ECO:0008006" key="3">
    <source>
        <dbReference type="Google" id="ProtNLM"/>
    </source>
</evidence>
<feature type="transmembrane region" description="Helical" evidence="1">
    <location>
        <begin position="12"/>
        <end position="33"/>
    </location>
</feature>
<proteinExistence type="predicted"/>
<dbReference type="PANTHER" id="PTHR36434">
    <property type="entry name" value="MEMBRANE PROTEASE YUGP-RELATED"/>
    <property type="match status" value="1"/>
</dbReference>
<dbReference type="PANTHER" id="PTHR36434:SF1">
    <property type="entry name" value="MEMBRANE PROTEASE YUGP-RELATED"/>
    <property type="match status" value="1"/>
</dbReference>
<protein>
    <recommendedName>
        <fullName evidence="3">Peptidase</fullName>
    </recommendedName>
</protein>
<dbReference type="EMBL" id="VSSQ01004520">
    <property type="protein sequence ID" value="MPM25536.1"/>
    <property type="molecule type" value="Genomic_DNA"/>
</dbReference>
<keyword evidence="1" id="KW-1133">Transmembrane helix</keyword>
<keyword evidence="1" id="KW-0472">Membrane</keyword>
<accession>A0A644YAE3</accession>
<dbReference type="InterPro" id="IPR007395">
    <property type="entry name" value="Zn_peptidase_2"/>
</dbReference>
<keyword evidence="1" id="KW-0812">Transmembrane</keyword>
<name>A0A644YAE3_9ZZZZ</name>
<gene>
    <name evidence="2" type="ORF">SDC9_72032</name>
</gene>
<evidence type="ECO:0000313" key="2">
    <source>
        <dbReference type="EMBL" id="MPM25536.1"/>
    </source>
</evidence>
<evidence type="ECO:0000256" key="1">
    <source>
        <dbReference type="SAM" id="Phobius"/>
    </source>
</evidence>
<dbReference type="AlphaFoldDB" id="A0A644YAE3"/>